<protein>
    <submittedName>
        <fullName evidence="1">Uncharacterized protein</fullName>
    </submittedName>
</protein>
<dbReference type="PATRIC" id="fig|1359196.3.peg.1471"/>
<gene>
    <name evidence="1" type="ORF">RFEPED_1520</name>
</gene>
<sequence length="42" mass="4647">MTNIIAWLKKPALCHSHMALLRGPAFPSLQGNYVVIVRPQSS</sequence>
<evidence type="ECO:0000313" key="2">
    <source>
        <dbReference type="Proteomes" id="UP000033475"/>
    </source>
</evidence>
<name>A0A0F3MTR7_RICFI</name>
<dbReference type="EMBL" id="LANQ01000001">
    <property type="protein sequence ID" value="KJV59120.1"/>
    <property type="molecule type" value="Genomic_DNA"/>
</dbReference>
<comment type="caution">
    <text evidence="1">The sequence shown here is derived from an EMBL/GenBank/DDBJ whole genome shotgun (WGS) entry which is preliminary data.</text>
</comment>
<evidence type="ECO:0000313" key="1">
    <source>
        <dbReference type="EMBL" id="KJV59120.1"/>
    </source>
</evidence>
<proteinExistence type="predicted"/>
<dbReference type="AlphaFoldDB" id="A0A0F3MTR7"/>
<dbReference type="Proteomes" id="UP000033475">
    <property type="component" value="Unassembled WGS sequence"/>
</dbReference>
<reference evidence="1 2" key="1">
    <citation type="submission" date="2015-01" db="EMBL/GenBank/DDBJ databases">
        <title>Genome Sequencing of Rickettsiales.</title>
        <authorList>
            <person name="Daugherty S.C."/>
            <person name="Su Q."/>
            <person name="Abolude K."/>
            <person name="Beier-Sexton M."/>
            <person name="Carlyon J.A."/>
            <person name="Carter R."/>
            <person name="Day N.P."/>
            <person name="Dumler S.J."/>
            <person name="Dyachenko V."/>
            <person name="Godinez A."/>
            <person name="Kurtti T.J."/>
            <person name="Lichay M."/>
            <person name="Mullins K.E."/>
            <person name="Ott S."/>
            <person name="Pappas-Brown V."/>
            <person name="Paris D.H."/>
            <person name="Patel P."/>
            <person name="Richards A.L."/>
            <person name="Sadzewicz L."/>
            <person name="Sears K."/>
            <person name="Seidman D."/>
            <person name="Sengamalay N."/>
            <person name="Stenos J."/>
            <person name="Tallon L.J."/>
            <person name="Vincent G."/>
            <person name="Fraser C.M."/>
            <person name="Munderloh U."/>
            <person name="Dunning-Hotopp J.C."/>
        </authorList>
    </citation>
    <scope>NUCLEOTIDE SEQUENCE [LARGE SCALE GENOMIC DNA]</scope>
    <source>
        <strain evidence="1 2">Pedreira</strain>
    </source>
</reference>
<organism evidence="1 2">
    <name type="scientific">Rickettsia felis str. Pedreira</name>
    <dbReference type="NCBI Taxonomy" id="1359196"/>
    <lineage>
        <taxon>Bacteria</taxon>
        <taxon>Pseudomonadati</taxon>
        <taxon>Pseudomonadota</taxon>
        <taxon>Alphaproteobacteria</taxon>
        <taxon>Rickettsiales</taxon>
        <taxon>Rickettsiaceae</taxon>
        <taxon>Rickettsieae</taxon>
        <taxon>Rickettsia</taxon>
        <taxon>spotted fever group</taxon>
    </lineage>
</organism>
<accession>A0A0F3MTR7</accession>